<comment type="caution">
    <text evidence="1">The sequence shown here is derived from an EMBL/GenBank/DDBJ whole genome shotgun (WGS) entry which is preliminary data.</text>
</comment>
<dbReference type="Proteomes" id="UP000284763">
    <property type="component" value="Unassembled WGS sequence"/>
</dbReference>
<reference evidence="1 2" key="1">
    <citation type="submission" date="2018-08" db="EMBL/GenBank/DDBJ databases">
        <title>The metabolism and importance of syntrophic acetate oxidation coupled to methane or sulfide production in haloalkaline environments.</title>
        <authorList>
            <person name="Timmers P.H.A."/>
            <person name="Vavourakis C.D."/>
            <person name="Sorokin D.Y."/>
            <person name="Sinninghe Damste J.S."/>
            <person name="Muyzer G."/>
            <person name="Stams A.J.M."/>
            <person name="Plugge C.M."/>
        </authorList>
    </citation>
    <scope>NUCLEOTIDE SEQUENCE [LARGE SCALE GENOMIC DNA]</scope>
    <source>
        <strain evidence="1">MSAO_Arc3</strain>
    </source>
</reference>
<organism evidence="1 2">
    <name type="scientific">Methanosalsum natronophilum</name>
    <dbReference type="NCBI Taxonomy" id="768733"/>
    <lineage>
        <taxon>Archaea</taxon>
        <taxon>Methanobacteriati</taxon>
        <taxon>Methanobacteriota</taxon>
        <taxon>Stenosarchaea group</taxon>
        <taxon>Methanomicrobia</taxon>
        <taxon>Methanosarcinales</taxon>
        <taxon>Methanosarcinaceae</taxon>
        <taxon>Methanosalsum</taxon>
    </lineage>
</organism>
<dbReference type="AlphaFoldDB" id="A0A424YW06"/>
<protein>
    <submittedName>
        <fullName evidence="1">IS200/IS605 family transposase</fullName>
    </submittedName>
</protein>
<gene>
    <name evidence="1" type="ORF">D5R95_06170</name>
</gene>
<name>A0A424YW06_9EURY</name>
<accession>A0A424YW06</accession>
<evidence type="ECO:0000313" key="1">
    <source>
        <dbReference type="EMBL" id="RQD83629.1"/>
    </source>
</evidence>
<feature type="non-terminal residue" evidence="1">
    <location>
        <position position="1"/>
    </location>
</feature>
<sequence>PSYYIGSHGQVSAETIKKYIEGSSNRGRNSSTV</sequence>
<evidence type="ECO:0000313" key="2">
    <source>
        <dbReference type="Proteomes" id="UP000284763"/>
    </source>
</evidence>
<dbReference type="EMBL" id="QZAB01000391">
    <property type="protein sequence ID" value="RQD83629.1"/>
    <property type="molecule type" value="Genomic_DNA"/>
</dbReference>
<proteinExistence type="predicted"/>